<reference evidence="2" key="2">
    <citation type="submission" date="2025-08" db="UniProtKB">
        <authorList>
            <consortium name="Ensembl"/>
        </authorList>
    </citation>
    <scope>IDENTIFICATION</scope>
</reference>
<accession>A0A8I3X1N5</accession>
<organism evidence="2 3">
    <name type="scientific">Callithrix jacchus</name>
    <name type="common">White-tufted-ear marmoset</name>
    <name type="synonym">Simia Jacchus</name>
    <dbReference type="NCBI Taxonomy" id="9483"/>
    <lineage>
        <taxon>Eukaryota</taxon>
        <taxon>Metazoa</taxon>
        <taxon>Chordata</taxon>
        <taxon>Craniata</taxon>
        <taxon>Vertebrata</taxon>
        <taxon>Euteleostomi</taxon>
        <taxon>Mammalia</taxon>
        <taxon>Eutheria</taxon>
        <taxon>Euarchontoglires</taxon>
        <taxon>Primates</taxon>
        <taxon>Haplorrhini</taxon>
        <taxon>Platyrrhini</taxon>
        <taxon>Cebidae</taxon>
        <taxon>Callitrichinae</taxon>
        <taxon>Callithrix</taxon>
        <taxon>Callithrix</taxon>
    </lineage>
</organism>
<evidence type="ECO:0000313" key="2">
    <source>
        <dbReference type="Ensembl" id="ENSCJAP00000091256.1"/>
    </source>
</evidence>
<evidence type="ECO:0000256" key="1">
    <source>
        <dbReference type="SAM" id="MobiDB-lite"/>
    </source>
</evidence>
<dbReference type="PANTHER" id="PTHR46254">
    <property type="entry name" value="PROTEIN GVQW1-RELATED"/>
    <property type="match status" value="1"/>
</dbReference>
<feature type="region of interest" description="Disordered" evidence="1">
    <location>
        <begin position="83"/>
        <end position="106"/>
    </location>
</feature>
<proteinExistence type="predicted"/>
<dbReference type="Ensembl" id="ENSCJAT00000146698.1">
    <property type="protein sequence ID" value="ENSCJAP00000091256.1"/>
    <property type="gene ID" value="ENSCJAG00000075580.1"/>
</dbReference>
<name>A0A8I3X1N5_CALJA</name>
<dbReference type="PRINTS" id="PR02045">
    <property type="entry name" value="F138DOMAIN"/>
</dbReference>
<dbReference type="GeneTree" id="ENSGT00940000164709"/>
<evidence type="ECO:0000313" key="3">
    <source>
        <dbReference type="Proteomes" id="UP000008225"/>
    </source>
</evidence>
<feature type="compositionally biased region" description="Polar residues" evidence="1">
    <location>
        <begin position="87"/>
        <end position="99"/>
    </location>
</feature>
<dbReference type="AlphaFoldDB" id="A0A8I3X1N5"/>
<protein>
    <submittedName>
        <fullName evidence="2">Uncharacterized protein</fullName>
    </submittedName>
</protein>
<keyword evidence="3" id="KW-1185">Reference proteome</keyword>
<dbReference type="PANTHER" id="PTHR46254:SF3">
    <property type="entry name" value="SECRETED PROTEIN"/>
    <property type="match status" value="1"/>
</dbReference>
<reference evidence="2 3" key="1">
    <citation type="submission" date="2009-03" db="EMBL/GenBank/DDBJ databases">
        <authorList>
            <person name="Warren W."/>
            <person name="Ye L."/>
            <person name="Minx P."/>
            <person name="Worley K."/>
            <person name="Gibbs R."/>
            <person name="Wilson R.K."/>
        </authorList>
    </citation>
    <scope>NUCLEOTIDE SEQUENCE [LARGE SCALE GENOMIC DNA]</scope>
</reference>
<sequence length="106" mass="11842">MNLLILHVKIYNLINQLQEDGVQWCDLGSWQPPPPGFQEFSCLSLPSRWNNRYVPSCPAKFAFLVETRVFNVDQAGLELLSSGDLPASTSQSAETTVVSHHTRPNS</sequence>
<reference evidence="2" key="3">
    <citation type="submission" date="2025-09" db="UniProtKB">
        <authorList>
            <consortium name="Ensembl"/>
        </authorList>
    </citation>
    <scope>IDENTIFICATION</scope>
</reference>
<dbReference type="Proteomes" id="UP000008225">
    <property type="component" value="Chromosome 14"/>
</dbReference>